<dbReference type="InterPro" id="IPR050312">
    <property type="entry name" value="IolE/XylAMocC-like"/>
</dbReference>
<dbReference type="Gene3D" id="3.20.20.150">
    <property type="entry name" value="Divalent-metal-dependent TIM barrel enzymes"/>
    <property type="match status" value="1"/>
</dbReference>
<evidence type="ECO:0000313" key="2">
    <source>
        <dbReference type="EMBL" id="CAB4553314.1"/>
    </source>
</evidence>
<dbReference type="PANTHER" id="PTHR12110:SF48">
    <property type="entry name" value="BLL3656 PROTEIN"/>
    <property type="match status" value="1"/>
</dbReference>
<dbReference type="SUPFAM" id="SSF51658">
    <property type="entry name" value="Xylose isomerase-like"/>
    <property type="match status" value="1"/>
</dbReference>
<dbReference type="InterPro" id="IPR013022">
    <property type="entry name" value="Xyl_isomerase-like_TIM-brl"/>
</dbReference>
<gene>
    <name evidence="2" type="ORF">UFOPK1493_01230</name>
</gene>
<accession>A0A6J6CQ75</accession>
<reference evidence="2" key="1">
    <citation type="submission" date="2020-05" db="EMBL/GenBank/DDBJ databases">
        <authorList>
            <person name="Chiriac C."/>
            <person name="Salcher M."/>
            <person name="Ghai R."/>
            <person name="Kavagutti S V."/>
        </authorList>
    </citation>
    <scope>NUCLEOTIDE SEQUENCE</scope>
</reference>
<sequence length="266" mass="27374">MQHRPVYLAAGSVLDAAPAAVVDAAAAAGFDGVGLRLSHDHATDTAGRRRLASLLAERGLRLFDAEVHRIDATAGDPGPLVDAAAELGAAHVLVVSDLPDEQQTLEALGRVAERCRFAGVTAALEYMAWTTPQSSVGAMRLADAVDAVVVVDLLHHHRLGEGPEALRDVVRSGRLGWVQLCDAPEAAPPGGVAALLDEARHHRLAPGAGGLPLAELLAAVPPGTPLSVEVQSDELVASCTPTERAVLVHRAATALLTAAHAPNSTG</sequence>
<name>A0A6J6CQ75_9ZZZZ</name>
<feature type="domain" description="Xylose isomerase-like TIM barrel" evidence="1">
    <location>
        <begin position="22"/>
        <end position="234"/>
    </location>
</feature>
<organism evidence="2">
    <name type="scientific">freshwater metagenome</name>
    <dbReference type="NCBI Taxonomy" id="449393"/>
    <lineage>
        <taxon>unclassified sequences</taxon>
        <taxon>metagenomes</taxon>
        <taxon>ecological metagenomes</taxon>
    </lineage>
</organism>
<dbReference type="InterPro" id="IPR036237">
    <property type="entry name" value="Xyl_isomerase-like_sf"/>
</dbReference>
<dbReference type="Pfam" id="PF01261">
    <property type="entry name" value="AP_endonuc_2"/>
    <property type="match status" value="1"/>
</dbReference>
<protein>
    <submittedName>
        <fullName evidence="2">Unannotated protein</fullName>
    </submittedName>
</protein>
<proteinExistence type="predicted"/>
<dbReference type="PANTHER" id="PTHR12110">
    <property type="entry name" value="HYDROXYPYRUVATE ISOMERASE"/>
    <property type="match status" value="1"/>
</dbReference>
<dbReference type="EMBL" id="CAEZSR010000034">
    <property type="protein sequence ID" value="CAB4553314.1"/>
    <property type="molecule type" value="Genomic_DNA"/>
</dbReference>
<evidence type="ECO:0000259" key="1">
    <source>
        <dbReference type="Pfam" id="PF01261"/>
    </source>
</evidence>
<dbReference type="AlphaFoldDB" id="A0A6J6CQ75"/>